<keyword evidence="2" id="KW-0479">Metal-binding</keyword>
<comment type="subcellular location">
    <subcellularLocation>
        <location evidence="1">Nucleus</location>
    </subcellularLocation>
</comment>
<dbReference type="InterPro" id="IPR012337">
    <property type="entry name" value="RNaseH-like_sf"/>
</dbReference>
<evidence type="ECO:0000259" key="6">
    <source>
        <dbReference type="Pfam" id="PF04937"/>
    </source>
</evidence>
<accession>A0A6A4ZQA2</accession>
<dbReference type="InterPro" id="IPR052035">
    <property type="entry name" value="ZnF_BED_domain_contain"/>
</dbReference>
<protein>
    <recommendedName>
        <fullName evidence="10">DUF659 domain-containing protein</fullName>
    </recommendedName>
</protein>
<reference evidence="8 9" key="1">
    <citation type="submission" date="2019-06" db="EMBL/GenBank/DDBJ databases">
        <title>Genomics analysis of Aphanomyces spp. identifies a new class of oomycete effector associated with host adaptation.</title>
        <authorList>
            <person name="Gaulin E."/>
        </authorList>
    </citation>
    <scope>NUCLEOTIDE SEQUENCE [LARGE SCALE GENOMIC DNA]</scope>
    <source>
        <strain evidence="8 9">E</strain>
    </source>
</reference>
<feature type="domain" description="HAT C-terminal dimerisation" evidence="7">
    <location>
        <begin position="473"/>
        <end position="534"/>
    </location>
</feature>
<evidence type="ECO:0008006" key="10">
    <source>
        <dbReference type="Google" id="ProtNLM"/>
    </source>
</evidence>
<evidence type="ECO:0000256" key="5">
    <source>
        <dbReference type="ARBA" id="ARBA00023242"/>
    </source>
</evidence>
<dbReference type="Pfam" id="PF04937">
    <property type="entry name" value="DUF659"/>
    <property type="match status" value="1"/>
</dbReference>
<evidence type="ECO:0000259" key="7">
    <source>
        <dbReference type="Pfam" id="PF05699"/>
    </source>
</evidence>
<dbReference type="InterPro" id="IPR007021">
    <property type="entry name" value="DUF659"/>
</dbReference>
<dbReference type="GO" id="GO:0005634">
    <property type="term" value="C:nucleus"/>
    <property type="evidence" value="ECO:0007669"/>
    <property type="project" value="UniProtKB-SubCell"/>
</dbReference>
<organism evidence="8 9">
    <name type="scientific">Aphanomyces astaci</name>
    <name type="common">Crayfish plague agent</name>
    <dbReference type="NCBI Taxonomy" id="112090"/>
    <lineage>
        <taxon>Eukaryota</taxon>
        <taxon>Sar</taxon>
        <taxon>Stramenopiles</taxon>
        <taxon>Oomycota</taxon>
        <taxon>Saprolegniomycetes</taxon>
        <taxon>Saprolegniales</taxon>
        <taxon>Verrucalvaceae</taxon>
        <taxon>Aphanomyces</taxon>
    </lineage>
</organism>
<dbReference type="VEuPathDB" id="FungiDB:H257_17606"/>
<dbReference type="Proteomes" id="UP000469452">
    <property type="component" value="Unassembled WGS sequence"/>
</dbReference>
<dbReference type="PANTHER" id="PTHR46481:SF10">
    <property type="entry name" value="ZINC FINGER BED DOMAIN-CONTAINING PROTEIN 39"/>
    <property type="match status" value="1"/>
</dbReference>
<dbReference type="SUPFAM" id="SSF53098">
    <property type="entry name" value="Ribonuclease H-like"/>
    <property type="match status" value="1"/>
</dbReference>
<feature type="domain" description="DUF659" evidence="6">
    <location>
        <begin position="93"/>
        <end position="245"/>
    </location>
</feature>
<keyword evidence="3" id="KW-0863">Zinc-finger</keyword>
<dbReference type="AlphaFoldDB" id="A0A6A4ZQA2"/>
<keyword evidence="5" id="KW-0539">Nucleus</keyword>
<evidence type="ECO:0000313" key="8">
    <source>
        <dbReference type="EMBL" id="KAF0718117.1"/>
    </source>
</evidence>
<gene>
    <name evidence="8" type="ORF">AaE_010715</name>
</gene>
<feature type="non-terminal residue" evidence="8">
    <location>
        <position position="1"/>
    </location>
</feature>
<dbReference type="PANTHER" id="PTHR46481">
    <property type="entry name" value="ZINC FINGER BED DOMAIN-CONTAINING PROTEIN 4"/>
    <property type="match status" value="1"/>
</dbReference>
<evidence type="ECO:0000313" key="9">
    <source>
        <dbReference type="Proteomes" id="UP000469452"/>
    </source>
</evidence>
<sequence>PEGFTFEPKRQRVAIARHDPQSSSVVVQSSLVGSSTLRSYVPNWMDRVSEADKNKLDSAFANIIFSTGVPFRFADSPALAIFVHLARPAYTPPSAKLIAGPLLDRAHAQMENSMSAFMDNQPIVSLVSDGWTSMRNDHMVNFVAVFPLKTARPVFVKAIATDDISQTGVNIAAELDRAIVAIGVSKVGSVVTDDAACMKSAWKILEQKYPGLICNGCAAHAVNLLIKDVCKLEVFANALERARDVTSFVKDRNALTKRFERIQETLLVDGEISSKRALSSVVATRWYTHYNCIARVLENRKVLAQLANTALFQDLKVTSGSRVKKAAFVDAITDATFWSNLQSMEATLRPTCSIIGKFEGDTCCLSDVYRLFLELRAHWSTSDELTELLLDRWAFIHTESMGFAYFLDPTTRAGEGMFEDDLYDNARLLQEFVLVKKQISSNVEAVRTELANFVDAMKNPSDKAKFFIEQCATPMTYWHQVGSTKFPILCAVARIVFSVPTSQAASERVWSIYDFILTKRRNRLSPAKVTKLVQLYMNADLSRGSLVSVMMGQESDAGESDDETKT</sequence>
<dbReference type="GO" id="GO:0046983">
    <property type="term" value="F:protein dimerization activity"/>
    <property type="evidence" value="ECO:0007669"/>
    <property type="project" value="InterPro"/>
</dbReference>
<dbReference type="GO" id="GO:0008270">
    <property type="term" value="F:zinc ion binding"/>
    <property type="evidence" value="ECO:0007669"/>
    <property type="project" value="UniProtKB-KW"/>
</dbReference>
<comment type="caution">
    <text evidence="8">The sequence shown here is derived from an EMBL/GenBank/DDBJ whole genome shotgun (WGS) entry which is preliminary data.</text>
</comment>
<dbReference type="InterPro" id="IPR008906">
    <property type="entry name" value="HATC_C_dom"/>
</dbReference>
<name>A0A6A4ZQA2_APHAT</name>
<dbReference type="Pfam" id="PF05699">
    <property type="entry name" value="Dimer_Tnp_hAT"/>
    <property type="match status" value="1"/>
</dbReference>
<evidence type="ECO:0000256" key="2">
    <source>
        <dbReference type="ARBA" id="ARBA00022723"/>
    </source>
</evidence>
<evidence type="ECO:0000256" key="1">
    <source>
        <dbReference type="ARBA" id="ARBA00004123"/>
    </source>
</evidence>
<evidence type="ECO:0000256" key="4">
    <source>
        <dbReference type="ARBA" id="ARBA00022833"/>
    </source>
</evidence>
<dbReference type="EMBL" id="VJMI01016561">
    <property type="protein sequence ID" value="KAF0718117.1"/>
    <property type="molecule type" value="Genomic_DNA"/>
</dbReference>
<proteinExistence type="predicted"/>
<evidence type="ECO:0000256" key="3">
    <source>
        <dbReference type="ARBA" id="ARBA00022771"/>
    </source>
</evidence>
<keyword evidence="4" id="KW-0862">Zinc</keyword>